<organism evidence="2 3">
    <name type="scientific">Xenophilus arseniciresistens</name>
    <dbReference type="NCBI Taxonomy" id="1283306"/>
    <lineage>
        <taxon>Bacteria</taxon>
        <taxon>Pseudomonadati</taxon>
        <taxon>Pseudomonadota</taxon>
        <taxon>Betaproteobacteria</taxon>
        <taxon>Burkholderiales</taxon>
        <taxon>Comamonadaceae</taxon>
        <taxon>Xenophilus</taxon>
    </lineage>
</organism>
<dbReference type="InterPro" id="IPR021296">
    <property type="entry name" value="DUF2868"/>
</dbReference>
<comment type="caution">
    <text evidence="2">The sequence shown here is derived from an EMBL/GenBank/DDBJ whole genome shotgun (WGS) entry which is preliminary data.</text>
</comment>
<protein>
    <submittedName>
        <fullName evidence="2">DUF2868 domain-containing protein</fullName>
    </submittedName>
</protein>
<keyword evidence="1" id="KW-0472">Membrane</keyword>
<evidence type="ECO:0000313" key="3">
    <source>
        <dbReference type="Proteomes" id="UP001212602"/>
    </source>
</evidence>
<gene>
    <name evidence="2" type="ORF">PGB34_00415</name>
</gene>
<reference evidence="2" key="1">
    <citation type="submission" date="2023-01" db="EMBL/GenBank/DDBJ databases">
        <title>Xenophilus mangrovi sp. nov., isolated from soil of Mangrove nature reserve.</title>
        <authorList>
            <person name="Xu S."/>
            <person name="Liu Z."/>
            <person name="Xu Y."/>
        </authorList>
    </citation>
    <scope>NUCLEOTIDE SEQUENCE</scope>
    <source>
        <strain evidence="2">YW8</strain>
    </source>
</reference>
<name>A0AAE3SX62_9BURK</name>
<dbReference type="Proteomes" id="UP001212602">
    <property type="component" value="Unassembled WGS sequence"/>
</dbReference>
<feature type="transmembrane region" description="Helical" evidence="1">
    <location>
        <begin position="86"/>
        <end position="107"/>
    </location>
</feature>
<feature type="transmembrane region" description="Helical" evidence="1">
    <location>
        <begin position="114"/>
        <end position="140"/>
    </location>
</feature>
<proteinExistence type="predicted"/>
<sequence length="489" mass="53282">MSSSWRDDSLMQAAAPDAAVQAWLDEAVRLLEARGPLEDSDAMRQAAAQAAHGASHRQQIATRSAVLGHRLGLQAALARLRHVAPWALLLMALLMGLAGVLLAGAVVDVQDRRINVLGALVALLGAHAITFLLWLLALLWPGADGGGVARLWAQLTAKLALGRGAEPQALLQGGLRLLARARLLPWVGGLASHTLWTLTLLAAIAALLFALSFKRFTLGWESTLLTPDTLAQAVRTLGLLPGWLGFSVPDAALLQTQQAAPSAERDRQLAWWLIGCVTVYGLAPRLIALAACQWVWRLRRPRLAPDLGEPYYRQLIARLDALAPPTVIDADTVRHDWELTRRSLAAQTRDGWAVLGFELPPEQPWPPAPLPAPLLLVLRIDGSAGERQQVLMQLAELRPRMLVLAVHAQSSPDRGTERFLRELLPVCGQCRLWLAAAPWDEGEPAQDSPGAARWRRWLAEHDLNEVHAHASWRQASHDPMHPATPAVQA</sequence>
<evidence type="ECO:0000313" key="2">
    <source>
        <dbReference type="EMBL" id="MDA7414812.1"/>
    </source>
</evidence>
<dbReference type="EMBL" id="JAQIPB010000001">
    <property type="protein sequence ID" value="MDA7414812.1"/>
    <property type="molecule type" value="Genomic_DNA"/>
</dbReference>
<accession>A0AAE3SX62</accession>
<evidence type="ECO:0000256" key="1">
    <source>
        <dbReference type="SAM" id="Phobius"/>
    </source>
</evidence>
<feature type="transmembrane region" description="Helical" evidence="1">
    <location>
        <begin position="193"/>
        <end position="213"/>
    </location>
</feature>
<dbReference type="AlphaFoldDB" id="A0AAE3SX62"/>
<dbReference type="Pfam" id="PF11067">
    <property type="entry name" value="DUF2868"/>
    <property type="match status" value="1"/>
</dbReference>
<dbReference type="RefSeq" id="WP_271426092.1">
    <property type="nucleotide sequence ID" value="NZ_JAQIPB010000001.1"/>
</dbReference>
<keyword evidence="1" id="KW-0812">Transmembrane</keyword>
<keyword evidence="3" id="KW-1185">Reference proteome</keyword>
<keyword evidence="1" id="KW-1133">Transmembrane helix</keyword>
<feature type="transmembrane region" description="Helical" evidence="1">
    <location>
        <begin position="269"/>
        <end position="296"/>
    </location>
</feature>